<dbReference type="GO" id="GO:0031992">
    <property type="term" value="F:energy transducer activity"/>
    <property type="evidence" value="ECO:0007669"/>
    <property type="project" value="InterPro"/>
</dbReference>
<evidence type="ECO:0000256" key="4">
    <source>
        <dbReference type="ARBA" id="ARBA00022475"/>
    </source>
</evidence>
<name>A0A1Y5I1V2_OLEAN</name>
<evidence type="ECO:0000256" key="5">
    <source>
        <dbReference type="ARBA" id="ARBA00022519"/>
    </source>
</evidence>
<sequence length="219" mass="23817">MLLQGSSSFRYLALSRWLIALLIAILATFAVFWMMQGLISSGNSVVNQQSFGRLTSFVDISQDDDVQTKARAVVKPPVAQEEPDIPQMAKASAQDSSANTFDIAGLNMSADLSIDAGLNGAATSDGDYLPIVKVAPQYPRRALKKGIEGYVTLEFTVTTLGTVVDPIVIESKPKNIFDRAAINAAKKFKYKPKVVDGKAQEVTGVRNIIRFEMDKGKKK</sequence>
<proteinExistence type="inferred from homology"/>
<dbReference type="Gene3D" id="3.30.1150.10">
    <property type="match status" value="1"/>
</dbReference>
<dbReference type="InterPro" id="IPR006260">
    <property type="entry name" value="TonB/TolA_C"/>
</dbReference>
<keyword evidence="5 10" id="KW-0997">Cell inner membrane</keyword>
<dbReference type="InterPro" id="IPR003538">
    <property type="entry name" value="TonB"/>
</dbReference>
<evidence type="ECO:0000256" key="2">
    <source>
        <dbReference type="ARBA" id="ARBA00006555"/>
    </source>
</evidence>
<feature type="domain" description="TonB C-terminal" evidence="11">
    <location>
        <begin position="123"/>
        <end position="219"/>
    </location>
</feature>
<dbReference type="PRINTS" id="PR01374">
    <property type="entry name" value="TONBPROTEIN"/>
</dbReference>
<comment type="similarity">
    <text evidence="2 10">Belongs to the TonB family.</text>
</comment>
<keyword evidence="8 10" id="KW-1133">Transmembrane helix</keyword>
<evidence type="ECO:0000259" key="11">
    <source>
        <dbReference type="PROSITE" id="PS52015"/>
    </source>
</evidence>
<evidence type="ECO:0000256" key="7">
    <source>
        <dbReference type="ARBA" id="ARBA00022927"/>
    </source>
</evidence>
<dbReference type="AlphaFoldDB" id="A0A1Y5I1V2"/>
<evidence type="ECO:0000256" key="1">
    <source>
        <dbReference type="ARBA" id="ARBA00004383"/>
    </source>
</evidence>
<keyword evidence="3 10" id="KW-0813">Transport</keyword>
<feature type="transmembrane region" description="Helical" evidence="10">
    <location>
        <begin position="12"/>
        <end position="35"/>
    </location>
</feature>
<comment type="function">
    <text evidence="10">Interacts with outer membrane receptor proteins that carry out high-affinity binding and energy dependent uptake into the periplasmic space of specific substrates. It could act to transduce energy from the cytoplasmic membrane to specific energy-requiring processes in the outer membrane, resulting in the release into the periplasm of ligands bound by these outer membrane proteins.</text>
</comment>
<dbReference type="GO" id="GO:0015031">
    <property type="term" value="P:protein transport"/>
    <property type="evidence" value="ECO:0007669"/>
    <property type="project" value="UniProtKB-UniRule"/>
</dbReference>
<organism evidence="12 13">
    <name type="scientific">Oleispira antarctica</name>
    <dbReference type="NCBI Taxonomy" id="188908"/>
    <lineage>
        <taxon>Bacteria</taxon>
        <taxon>Pseudomonadati</taxon>
        <taxon>Pseudomonadota</taxon>
        <taxon>Gammaproteobacteria</taxon>
        <taxon>Oceanospirillales</taxon>
        <taxon>Oceanospirillaceae</taxon>
        <taxon>Oleispira</taxon>
    </lineage>
</organism>
<dbReference type="Proteomes" id="UP000227088">
    <property type="component" value="Unassembled WGS sequence"/>
</dbReference>
<dbReference type="InterPro" id="IPR037682">
    <property type="entry name" value="TonB_C"/>
</dbReference>
<accession>A0A1Y5I1V2</accession>
<keyword evidence="10" id="KW-0735">Signal-anchor</keyword>
<comment type="subcellular location">
    <subcellularLocation>
        <location evidence="1 10">Cell inner membrane</location>
        <topology evidence="1 10">Single-pass membrane protein</topology>
        <orientation evidence="1 10">Periplasmic side</orientation>
    </subcellularLocation>
</comment>
<evidence type="ECO:0000256" key="10">
    <source>
        <dbReference type="RuleBase" id="RU362123"/>
    </source>
</evidence>
<dbReference type="EMBL" id="MABE01000128">
    <property type="protein sequence ID" value="OUS41182.1"/>
    <property type="molecule type" value="Genomic_DNA"/>
</dbReference>
<dbReference type="GO" id="GO:0015891">
    <property type="term" value="P:siderophore transport"/>
    <property type="evidence" value="ECO:0007669"/>
    <property type="project" value="InterPro"/>
</dbReference>
<dbReference type="SUPFAM" id="SSF74653">
    <property type="entry name" value="TolA/TonB C-terminal domain"/>
    <property type="match status" value="1"/>
</dbReference>
<dbReference type="InterPro" id="IPR051045">
    <property type="entry name" value="TonB-dependent_transducer"/>
</dbReference>
<dbReference type="GO" id="GO:0030288">
    <property type="term" value="C:outer membrane-bounded periplasmic space"/>
    <property type="evidence" value="ECO:0007669"/>
    <property type="project" value="InterPro"/>
</dbReference>
<evidence type="ECO:0000256" key="9">
    <source>
        <dbReference type="ARBA" id="ARBA00023136"/>
    </source>
</evidence>
<dbReference type="PANTHER" id="PTHR33446">
    <property type="entry name" value="PROTEIN TONB-RELATED"/>
    <property type="match status" value="1"/>
</dbReference>
<keyword evidence="9 10" id="KW-0472">Membrane</keyword>
<reference evidence="13" key="1">
    <citation type="journal article" date="2017" name="Proc. Natl. Acad. Sci. U.S.A.">
        <title>Simulation of Deepwater Horizon oil plume reveals substrate specialization within a complex community of hydrocarbon degraders.</title>
        <authorList>
            <person name="Hu P."/>
            <person name="Dubinsky E.A."/>
            <person name="Probst A.J."/>
            <person name="Wang J."/>
            <person name="Sieber C.M.K."/>
            <person name="Tom L.M."/>
            <person name="Gardinali P."/>
            <person name="Banfield J.F."/>
            <person name="Atlas R.M."/>
            <person name="Andersen G.L."/>
        </authorList>
    </citation>
    <scope>NUCLEOTIDE SEQUENCE [LARGE SCALE GENOMIC DNA]</scope>
</reference>
<evidence type="ECO:0000256" key="3">
    <source>
        <dbReference type="ARBA" id="ARBA00022448"/>
    </source>
</evidence>
<keyword evidence="7 10" id="KW-0653">Protein transport</keyword>
<keyword evidence="4 10" id="KW-1003">Cell membrane</keyword>
<dbReference type="Pfam" id="PF03544">
    <property type="entry name" value="TonB_C"/>
    <property type="match status" value="1"/>
</dbReference>
<evidence type="ECO:0000256" key="6">
    <source>
        <dbReference type="ARBA" id="ARBA00022692"/>
    </source>
</evidence>
<protein>
    <recommendedName>
        <fullName evidence="10">Protein TonB</fullName>
    </recommendedName>
</protein>
<gene>
    <name evidence="12" type="ORF">A9R00_02240</name>
</gene>
<dbReference type="GO" id="GO:0055085">
    <property type="term" value="P:transmembrane transport"/>
    <property type="evidence" value="ECO:0007669"/>
    <property type="project" value="InterPro"/>
</dbReference>
<comment type="caution">
    <text evidence="12">The sequence shown here is derived from an EMBL/GenBank/DDBJ whole genome shotgun (WGS) entry which is preliminary data.</text>
</comment>
<evidence type="ECO:0000256" key="8">
    <source>
        <dbReference type="ARBA" id="ARBA00022989"/>
    </source>
</evidence>
<keyword evidence="6 10" id="KW-0812">Transmembrane</keyword>
<dbReference type="GO" id="GO:0005886">
    <property type="term" value="C:plasma membrane"/>
    <property type="evidence" value="ECO:0007669"/>
    <property type="project" value="UniProtKB-SubCell"/>
</dbReference>
<evidence type="ECO:0000313" key="13">
    <source>
        <dbReference type="Proteomes" id="UP000227088"/>
    </source>
</evidence>
<evidence type="ECO:0000313" key="12">
    <source>
        <dbReference type="EMBL" id="OUS41182.1"/>
    </source>
</evidence>
<dbReference type="NCBIfam" id="TIGR01352">
    <property type="entry name" value="tonB_Cterm"/>
    <property type="match status" value="1"/>
</dbReference>
<dbReference type="PANTHER" id="PTHR33446:SF14">
    <property type="entry name" value="PROTEIN TONB"/>
    <property type="match status" value="1"/>
</dbReference>
<dbReference type="PROSITE" id="PS52015">
    <property type="entry name" value="TONB_CTD"/>
    <property type="match status" value="1"/>
</dbReference>